<dbReference type="Proteomes" id="UP001202328">
    <property type="component" value="Unassembled WGS sequence"/>
</dbReference>
<accession>A0AAD4S5D0</accession>
<dbReference type="EMBL" id="JAJJMB010014022">
    <property type="protein sequence ID" value="KAI3863909.1"/>
    <property type="molecule type" value="Genomic_DNA"/>
</dbReference>
<evidence type="ECO:0000313" key="1">
    <source>
        <dbReference type="EMBL" id="KAI3863909.1"/>
    </source>
</evidence>
<protein>
    <submittedName>
        <fullName evidence="1">Uncharacterized protein</fullName>
    </submittedName>
</protein>
<reference evidence="1" key="1">
    <citation type="submission" date="2022-04" db="EMBL/GenBank/DDBJ databases">
        <title>A functionally conserved STORR gene fusion in Papaver species that diverged 16.8 million years ago.</title>
        <authorList>
            <person name="Catania T."/>
        </authorList>
    </citation>
    <scope>NUCLEOTIDE SEQUENCE</scope>
    <source>
        <strain evidence="1">S-188037</strain>
    </source>
</reference>
<sequence length="57" mass="6292">LGANLATQLINLETNGMNRLMIASATSVCYFVFYKKKWCVGCDLGFYTCLVLSSFAT</sequence>
<comment type="caution">
    <text evidence="1">The sequence shown here is derived from an EMBL/GenBank/DDBJ whole genome shotgun (WGS) entry which is preliminary data.</text>
</comment>
<feature type="non-terminal residue" evidence="1">
    <location>
        <position position="1"/>
    </location>
</feature>
<name>A0AAD4S5D0_9MAGN</name>
<organism evidence="1 2">
    <name type="scientific">Papaver atlanticum</name>
    <dbReference type="NCBI Taxonomy" id="357466"/>
    <lineage>
        <taxon>Eukaryota</taxon>
        <taxon>Viridiplantae</taxon>
        <taxon>Streptophyta</taxon>
        <taxon>Embryophyta</taxon>
        <taxon>Tracheophyta</taxon>
        <taxon>Spermatophyta</taxon>
        <taxon>Magnoliopsida</taxon>
        <taxon>Ranunculales</taxon>
        <taxon>Papaveraceae</taxon>
        <taxon>Papaveroideae</taxon>
        <taxon>Papaver</taxon>
    </lineage>
</organism>
<gene>
    <name evidence="1" type="ORF">MKW98_031501</name>
</gene>
<evidence type="ECO:0000313" key="2">
    <source>
        <dbReference type="Proteomes" id="UP001202328"/>
    </source>
</evidence>
<keyword evidence="2" id="KW-1185">Reference proteome</keyword>
<proteinExistence type="predicted"/>
<dbReference type="AlphaFoldDB" id="A0AAD4S5D0"/>